<dbReference type="CDD" id="cd06225">
    <property type="entry name" value="HAMP"/>
    <property type="match status" value="1"/>
</dbReference>
<keyword evidence="6 11" id="KW-0812">Transmembrane</keyword>
<keyword evidence="5" id="KW-0808">Transferase</keyword>
<dbReference type="PROSITE" id="PS50109">
    <property type="entry name" value="HIS_KIN"/>
    <property type="match status" value="1"/>
</dbReference>
<dbReference type="PANTHER" id="PTHR45436">
    <property type="entry name" value="SENSOR HISTIDINE KINASE YKOH"/>
    <property type="match status" value="1"/>
</dbReference>
<dbReference type="RefSeq" id="WP_071327024.1">
    <property type="nucleotide sequence ID" value="NZ_JZDQ02000013.1"/>
</dbReference>
<evidence type="ECO:0000256" key="6">
    <source>
        <dbReference type="ARBA" id="ARBA00022692"/>
    </source>
</evidence>
<dbReference type="SUPFAM" id="SSF47384">
    <property type="entry name" value="Homodimeric domain of signal transducing histidine kinase"/>
    <property type="match status" value="1"/>
</dbReference>
<evidence type="ECO:0000256" key="5">
    <source>
        <dbReference type="ARBA" id="ARBA00022679"/>
    </source>
</evidence>
<dbReference type="InterPro" id="IPR003661">
    <property type="entry name" value="HisK_dim/P_dom"/>
</dbReference>
<dbReference type="EC" id="2.7.13.3" evidence="3"/>
<dbReference type="PRINTS" id="PR00344">
    <property type="entry name" value="BCTRLSENSOR"/>
</dbReference>
<dbReference type="OrthoDB" id="9786919at2"/>
<dbReference type="GO" id="GO:0000155">
    <property type="term" value="F:phosphorelay sensor kinase activity"/>
    <property type="evidence" value="ECO:0007669"/>
    <property type="project" value="InterPro"/>
</dbReference>
<dbReference type="InterPro" id="IPR005467">
    <property type="entry name" value="His_kinase_dom"/>
</dbReference>
<feature type="domain" description="Histidine kinase" evidence="12">
    <location>
        <begin position="250"/>
        <end position="443"/>
    </location>
</feature>
<evidence type="ECO:0000256" key="3">
    <source>
        <dbReference type="ARBA" id="ARBA00012438"/>
    </source>
</evidence>
<comment type="catalytic activity">
    <reaction evidence="1">
        <text>ATP + protein L-histidine = ADP + protein N-phospho-L-histidine.</text>
        <dbReference type="EC" id="2.7.13.3"/>
    </reaction>
</comment>
<dbReference type="CDD" id="cd00075">
    <property type="entry name" value="HATPase"/>
    <property type="match status" value="1"/>
</dbReference>
<evidence type="ECO:0000256" key="8">
    <source>
        <dbReference type="ARBA" id="ARBA00022989"/>
    </source>
</evidence>
<dbReference type="Proteomes" id="UP000033772">
    <property type="component" value="Unassembled WGS sequence"/>
</dbReference>
<dbReference type="InterPro" id="IPR004358">
    <property type="entry name" value="Sig_transdc_His_kin-like_C"/>
</dbReference>
<evidence type="ECO:0000259" key="13">
    <source>
        <dbReference type="PROSITE" id="PS50885"/>
    </source>
</evidence>
<comment type="caution">
    <text evidence="14">The sequence shown here is derived from an EMBL/GenBank/DDBJ whole genome shotgun (WGS) entry which is preliminary data.</text>
</comment>
<dbReference type="SMART" id="SM00304">
    <property type="entry name" value="HAMP"/>
    <property type="match status" value="1"/>
</dbReference>
<evidence type="ECO:0000256" key="11">
    <source>
        <dbReference type="SAM" id="Phobius"/>
    </source>
</evidence>
<evidence type="ECO:0000256" key="7">
    <source>
        <dbReference type="ARBA" id="ARBA00022777"/>
    </source>
</evidence>
<proteinExistence type="predicted"/>
<dbReference type="SMART" id="SM00388">
    <property type="entry name" value="HisKA"/>
    <property type="match status" value="1"/>
</dbReference>
<keyword evidence="7" id="KW-0418">Kinase</keyword>
<dbReference type="GO" id="GO:0005886">
    <property type="term" value="C:plasma membrane"/>
    <property type="evidence" value="ECO:0007669"/>
    <property type="project" value="UniProtKB-SubCell"/>
</dbReference>
<dbReference type="InterPro" id="IPR003660">
    <property type="entry name" value="HAMP_dom"/>
</dbReference>
<dbReference type="Pfam" id="PF02518">
    <property type="entry name" value="HATPase_c"/>
    <property type="match status" value="1"/>
</dbReference>
<organism evidence="14 15">
    <name type="scientific">Nocardioides luteus</name>
    <dbReference type="NCBI Taxonomy" id="1844"/>
    <lineage>
        <taxon>Bacteria</taxon>
        <taxon>Bacillati</taxon>
        <taxon>Actinomycetota</taxon>
        <taxon>Actinomycetes</taxon>
        <taxon>Propionibacteriales</taxon>
        <taxon>Nocardioidaceae</taxon>
        <taxon>Nocardioides</taxon>
    </lineage>
</organism>
<keyword evidence="10 11" id="KW-0472">Membrane</keyword>
<keyword evidence="8 11" id="KW-1133">Transmembrane helix</keyword>
<sequence length="445" mass="47687">MRGWPPSRWPLRTRVALAFLAATAIAVTGLGVLVQLRVGDALEDRLRDSVGAEADRLEALRGRDLLRAVSALDGEVHAQVLSPGGEVEASSGLVADPLLDATEMRASGRSGWLEKTATVLDDDAAARGKPEPERERLLLLVEPVDEGFLVVGTSREDADEALATLCNQLLIAGPLALAVAGGLGYLVAGAGLRPIERMRSRAATISARSAGERLPVPEAEDELRRLALTLNAMIGRLDDALQRERRFVADASHDLRTPLALMRTEIDLALAGKRTPEELRLALRSVDDEVRRLIALAEELLARAGSGDSLPIEPRPVDLVDLAARVVDRFRPAVEDRHIGLSAPRPVEVHGDATRLDRALSNLVDNAIRHGGGDIEVAVVGDPDRAVVTVTDAGDGFPDHVWPRDPGLGLTIVREIARAHGGSIDVERVDGRTCVRLVVASPRRP</sequence>
<evidence type="ECO:0000256" key="2">
    <source>
        <dbReference type="ARBA" id="ARBA00004236"/>
    </source>
</evidence>
<protein>
    <recommendedName>
        <fullName evidence="3">histidine kinase</fullName>
        <ecNumber evidence="3">2.7.13.3</ecNumber>
    </recommendedName>
</protein>
<dbReference type="Gene3D" id="1.10.287.130">
    <property type="match status" value="1"/>
</dbReference>
<dbReference type="Gene3D" id="6.10.340.10">
    <property type="match status" value="1"/>
</dbReference>
<dbReference type="PROSITE" id="PS50885">
    <property type="entry name" value="HAMP"/>
    <property type="match status" value="1"/>
</dbReference>
<dbReference type="InterPro" id="IPR036097">
    <property type="entry name" value="HisK_dim/P_sf"/>
</dbReference>
<evidence type="ECO:0000259" key="12">
    <source>
        <dbReference type="PROSITE" id="PS50109"/>
    </source>
</evidence>
<reference evidence="14" key="1">
    <citation type="submission" date="2016-10" db="EMBL/GenBank/DDBJ databases">
        <title>Draft Genome Sequence of Nocardioides luteus Strain BAFB, an Alkane-Degrading Bacterium Isolated from JP-7 Polluted Soil.</title>
        <authorList>
            <person name="Brown L."/>
            <person name="Ruiz O.N."/>
            <person name="Gunasekera T."/>
        </authorList>
    </citation>
    <scope>NUCLEOTIDE SEQUENCE [LARGE SCALE GENOMIC DNA]</scope>
    <source>
        <strain evidence="14">BAFB</strain>
    </source>
</reference>
<evidence type="ECO:0000256" key="10">
    <source>
        <dbReference type="ARBA" id="ARBA00023136"/>
    </source>
</evidence>
<dbReference type="InterPro" id="IPR050428">
    <property type="entry name" value="TCS_sensor_his_kinase"/>
</dbReference>
<dbReference type="CDD" id="cd00082">
    <property type="entry name" value="HisKA"/>
    <property type="match status" value="1"/>
</dbReference>
<evidence type="ECO:0000256" key="9">
    <source>
        <dbReference type="ARBA" id="ARBA00023012"/>
    </source>
</evidence>
<gene>
    <name evidence="14" type="ORF">UG56_011025</name>
</gene>
<evidence type="ECO:0000256" key="1">
    <source>
        <dbReference type="ARBA" id="ARBA00000085"/>
    </source>
</evidence>
<evidence type="ECO:0000256" key="4">
    <source>
        <dbReference type="ARBA" id="ARBA00022553"/>
    </source>
</evidence>
<dbReference type="AlphaFoldDB" id="A0A1J4N5C9"/>
<keyword evidence="4" id="KW-0597">Phosphoprotein</keyword>
<comment type="subcellular location">
    <subcellularLocation>
        <location evidence="2">Cell membrane</location>
    </subcellularLocation>
</comment>
<accession>A0A1J4N5C9</accession>
<dbReference type="PANTHER" id="PTHR45436:SF5">
    <property type="entry name" value="SENSOR HISTIDINE KINASE TRCS"/>
    <property type="match status" value="1"/>
</dbReference>
<dbReference type="EMBL" id="JZDQ02000013">
    <property type="protein sequence ID" value="OIJ26765.1"/>
    <property type="molecule type" value="Genomic_DNA"/>
</dbReference>
<keyword evidence="15" id="KW-1185">Reference proteome</keyword>
<name>A0A1J4N5C9_9ACTN</name>
<evidence type="ECO:0000313" key="15">
    <source>
        <dbReference type="Proteomes" id="UP000033772"/>
    </source>
</evidence>
<feature type="transmembrane region" description="Helical" evidence="11">
    <location>
        <begin position="169"/>
        <end position="192"/>
    </location>
</feature>
<dbReference type="InterPro" id="IPR003594">
    <property type="entry name" value="HATPase_dom"/>
</dbReference>
<dbReference type="InterPro" id="IPR036890">
    <property type="entry name" value="HATPase_C_sf"/>
</dbReference>
<keyword evidence="9" id="KW-0902">Two-component regulatory system</keyword>
<dbReference type="Pfam" id="PF00512">
    <property type="entry name" value="HisKA"/>
    <property type="match status" value="1"/>
</dbReference>
<dbReference type="SMART" id="SM00387">
    <property type="entry name" value="HATPase_c"/>
    <property type="match status" value="1"/>
</dbReference>
<dbReference type="Gene3D" id="3.30.565.10">
    <property type="entry name" value="Histidine kinase-like ATPase, C-terminal domain"/>
    <property type="match status" value="1"/>
</dbReference>
<dbReference type="SUPFAM" id="SSF55874">
    <property type="entry name" value="ATPase domain of HSP90 chaperone/DNA topoisomerase II/histidine kinase"/>
    <property type="match status" value="1"/>
</dbReference>
<evidence type="ECO:0000313" key="14">
    <source>
        <dbReference type="EMBL" id="OIJ26765.1"/>
    </source>
</evidence>
<dbReference type="STRING" id="1844.UG56_011025"/>
<dbReference type="SUPFAM" id="SSF158472">
    <property type="entry name" value="HAMP domain-like"/>
    <property type="match status" value="1"/>
</dbReference>
<feature type="domain" description="HAMP" evidence="13">
    <location>
        <begin position="189"/>
        <end position="242"/>
    </location>
</feature>
<dbReference type="Pfam" id="PF00672">
    <property type="entry name" value="HAMP"/>
    <property type="match status" value="1"/>
</dbReference>